<keyword evidence="2 6" id="KW-0812">Transmembrane</keyword>
<evidence type="ECO:0000256" key="6">
    <source>
        <dbReference type="SAM" id="Phobius"/>
    </source>
</evidence>
<evidence type="ECO:0000256" key="5">
    <source>
        <dbReference type="ARBA" id="ARBA00023600"/>
    </source>
</evidence>
<feature type="transmembrane region" description="Helical" evidence="6">
    <location>
        <begin position="41"/>
        <end position="62"/>
    </location>
</feature>
<dbReference type="AlphaFoldDB" id="F9DR10"/>
<sequence length="147" mass="16501">MMFFFYWERSKQMKDILHIAQILWAAVGGSIGWFLGGMDGLVYALLTFLTIDYITGLMSAVLERKLSSRVGFKGIFKKMLILAFVGIGNVLDLYVLEQGSAIRTAIIFFYLANEGISIIENSSKIGLPVPEKLKLLFQEIHSKGDNK</sequence>
<evidence type="ECO:0000313" key="8">
    <source>
        <dbReference type="Proteomes" id="UP000005316"/>
    </source>
</evidence>
<organism evidence="7 8">
    <name type="scientific">Sporosarcina newyorkensis 2681</name>
    <dbReference type="NCBI Taxonomy" id="1027292"/>
    <lineage>
        <taxon>Bacteria</taxon>
        <taxon>Bacillati</taxon>
        <taxon>Bacillota</taxon>
        <taxon>Bacilli</taxon>
        <taxon>Bacillales</taxon>
        <taxon>Caryophanaceae</taxon>
        <taxon>Sporosarcina</taxon>
    </lineage>
</organism>
<dbReference type="EMBL" id="AFPZ01000033">
    <property type="protein sequence ID" value="EGQ26760.1"/>
    <property type="molecule type" value="Genomic_DNA"/>
</dbReference>
<comment type="caution">
    <text evidence="7">The sequence shown here is derived from an EMBL/GenBank/DDBJ whole genome shotgun (WGS) entry which is preliminary data.</text>
</comment>
<dbReference type="NCBIfam" id="TIGR01593">
    <property type="entry name" value="holin_tox_secr"/>
    <property type="match status" value="1"/>
</dbReference>
<comment type="similarity">
    <text evidence="5">Belongs to the bacteriophage holin family. Cp-1 holin subfamily.</text>
</comment>
<keyword evidence="3 6" id="KW-1133">Transmembrane helix</keyword>
<accession>F9DR10</accession>
<evidence type="ECO:0000256" key="3">
    <source>
        <dbReference type="ARBA" id="ARBA00022989"/>
    </source>
</evidence>
<dbReference type="Proteomes" id="UP000005316">
    <property type="component" value="Unassembled WGS sequence"/>
</dbReference>
<reference evidence="7 8" key="1">
    <citation type="submission" date="2011-04" db="EMBL/GenBank/DDBJ databases">
        <authorList>
            <person name="Muzny D."/>
            <person name="Qin X."/>
            <person name="Deng J."/>
            <person name="Jiang H."/>
            <person name="Liu Y."/>
            <person name="Qu J."/>
            <person name="Song X.-Z."/>
            <person name="Zhang L."/>
            <person name="Thornton R."/>
            <person name="Coyle M."/>
            <person name="Francisco L."/>
            <person name="Jackson L."/>
            <person name="Javaid M."/>
            <person name="Korchina V."/>
            <person name="Kovar C."/>
            <person name="Mata R."/>
            <person name="Mathew T."/>
            <person name="Ngo R."/>
            <person name="Nguyen L."/>
            <person name="Nguyen N."/>
            <person name="Okwuonu G."/>
            <person name="Ongeri F."/>
            <person name="Pham C."/>
            <person name="Simmons D."/>
            <person name="Wilczek-Boney K."/>
            <person name="Hale W."/>
            <person name="Jakkamsetti A."/>
            <person name="Pham P."/>
            <person name="Ruth R."/>
            <person name="San Lucas F."/>
            <person name="Warren J."/>
            <person name="Zhang J."/>
            <person name="Zhao Z."/>
            <person name="Zhou C."/>
            <person name="Zhu D."/>
            <person name="Lee S."/>
            <person name="Bess C."/>
            <person name="Blankenburg K."/>
            <person name="Forbes L."/>
            <person name="Fu Q."/>
            <person name="Gubbala S."/>
            <person name="Hirani K."/>
            <person name="Jayaseelan J.C."/>
            <person name="Lara F."/>
            <person name="Munidasa M."/>
            <person name="Palculict T."/>
            <person name="Patil S."/>
            <person name="Pu L.-L."/>
            <person name="Saada N."/>
            <person name="Tang L."/>
            <person name="Weissenberger G."/>
            <person name="Zhu Y."/>
            <person name="Hemphill L."/>
            <person name="Shang Y."/>
            <person name="Youmans B."/>
            <person name="Ayvaz T."/>
            <person name="Ross M."/>
            <person name="Santibanez J."/>
            <person name="Aqrawi P."/>
            <person name="Gross S."/>
            <person name="Joshi V."/>
            <person name="Fowler G."/>
            <person name="Nazareth L."/>
            <person name="Reid J."/>
            <person name="Worley K."/>
            <person name="Petrosino J."/>
            <person name="Highlander S."/>
            <person name="Gibbs R."/>
        </authorList>
    </citation>
    <scope>NUCLEOTIDE SEQUENCE [LARGE SCALE GENOMIC DNA]</scope>
    <source>
        <strain evidence="7 8">2681</strain>
    </source>
</reference>
<dbReference type="Pfam" id="PF05105">
    <property type="entry name" value="Phage_holin_4_1"/>
    <property type="match status" value="1"/>
</dbReference>
<dbReference type="HOGENOM" id="CLU_125939_0_0_9"/>
<name>F9DR10_9BACL</name>
<proteinExistence type="inferred from homology"/>
<protein>
    <submittedName>
        <fullName evidence="7">Phage lysis holin</fullName>
    </submittedName>
</protein>
<feature type="transmembrane region" description="Helical" evidence="6">
    <location>
        <begin position="16"/>
        <end position="35"/>
    </location>
</feature>
<dbReference type="GO" id="GO:0016020">
    <property type="term" value="C:membrane"/>
    <property type="evidence" value="ECO:0007669"/>
    <property type="project" value="UniProtKB-SubCell"/>
</dbReference>
<dbReference type="InterPro" id="IPR006480">
    <property type="entry name" value="Phage_holin_4_1"/>
</dbReference>
<evidence type="ECO:0000256" key="2">
    <source>
        <dbReference type="ARBA" id="ARBA00022692"/>
    </source>
</evidence>
<gene>
    <name evidence="7" type="ORF">HMPREF9372_1240</name>
</gene>
<feature type="transmembrane region" description="Helical" evidence="6">
    <location>
        <begin position="74"/>
        <end position="95"/>
    </location>
</feature>
<evidence type="ECO:0000313" key="7">
    <source>
        <dbReference type="EMBL" id="EGQ26760.1"/>
    </source>
</evidence>
<evidence type="ECO:0000256" key="1">
    <source>
        <dbReference type="ARBA" id="ARBA00004141"/>
    </source>
</evidence>
<dbReference type="eggNOG" id="COG4824">
    <property type="taxonomic scope" value="Bacteria"/>
</dbReference>
<evidence type="ECO:0000256" key="4">
    <source>
        <dbReference type="ARBA" id="ARBA00023136"/>
    </source>
</evidence>
<comment type="subcellular location">
    <subcellularLocation>
        <location evidence="1">Membrane</location>
        <topology evidence="1">Multi-pass membrane protein</topology>
    </subcellularLocation>
</comment>
<keyword evidence="4 6" id="KW-0472">Membrane</keyword>